<accession>A0A3B0TN78</accession>
<reference evidence="2" key="1">
    <citation type="submission" date="2018-06" db="EMBL/GenBank/DDBJ databases">
        <authorList>
            <person name="Zhirakovskaya E."/>
        </authorList>
    </citation>
    <scope>NUCLEOTIDE SEQUENCE</scope>
</reference>
<dbReference type="PANTHER" id="PTHR30006:SF25">
    <property type="entry name" value="PHOSPHOGLYCERATE TRANSPORT REGULATORY PROTEIN PGTC"/>
    <property type="match status" value="1"/>
</dbReference>
<protein>
    <submittedName>
        <fullName evidence="2">Uncharacterized protein</fullName>
    </submittedName>
</protein>
<dbReference type="GO" id="GO:0030288">
    <property type="term" value="C:outer membrane-bounded periplasmic space"/>
    <property type="evidence" value="ECO:0007669"/>
    <property type="project" value="TreeGrafter"/>
</dbReference>
<dbReference type="AlphaFoldDB" id="A0A3B0TN78"/>
<name>A0A3B0TN78_9ZZZZ</name>
<organism evidence="2">
    <name type="scientific">hydrothermal vent metagenome</name>
    <dbReference type="NCBI Taxonomy" id="652676"/>
    <lineage>
        <taxon>unclassified sequences</taxon>
        <taxon>metagenomes</taxon>
        <taxon>ecological metagenomes</taxon>
    </lineage>
</organism>
<dbReference type="EMBL" id="UOEM01000004">
    <property type="protein sequence ID" value="VAW10084.1"/>
    <property type="molecule type" value="Genomic_DNA"/>
</dbReference>
<dbReference type="Gene3D" id="3.40.190.10">
    <property type="entry name" value="Periplasmic binding protein-like II"/>
    <property type="match status" value="2"/>
</dbReference>
<evidence type="ECO:0000313" key="2">
    <source>
        <dbReference type="EMBL" id="VAW10084.1"/>
    </source>
</evidence>
<keyword evidence="1" id="KW-0732">Signal</keyword>
<gene>
    <name evidence="2" type="ORF">MNBD_ALPHA09-1087</name>
</gene>
<dbReference type="SUPFAM" id="SSF53850">
    <property type="entry name" value="Periplasmic binding protein-like II"/>
    <property type="match status" value="1"/>
</dbReference>
<sequence length="418" mass="46284">MTLSKTLKTLAIGAGLGLMLGGLAQAQMAKQPAPPPEMDAWLKAAELGPYDTGKHDWAAIEKKAIEEGEVIIYSASSRMAKVAKAFMKKYPGIKATSYDLGSVKTIEKTVREQNANLFNVDIVTTGGSGQVVHELWAKNRIVNFVPDMFFDRIPVENREPVLIRVLEAVVFMYNGETYPDQPPVKNMWELTEERWKGKVVMKDPLQSLTNYMGVATLVQHADELAAAYKRYAGKDIVLSDGVPDAGYEFIYRLLHNDLVILKSGSKSAAASGKPGQQNPPNSFGAMTYYRYNFSKGLVNEFFKDIDPAAKIIYPTYTAIARQAPNPNAAKLFTAFLLGSTELTADTKLEKPYKEGRSAELLLGLLPYFEPGSKSPRDDVPFPEGGDAWDAMKAWTVDPDFMFREGPKVRDFWIQESAG</sequence>
<dbReference type="PANTHER" id="PTHR30006">
    <property type="entry name" value="THIAMINE-BINDING PERIPLASMIC PROTEIN-RELATED"/>
    <property type="match status" value="1"/>
</dbReference>
<proteinExistence type="predicted"/>
<evidence type="ECO:0000256" key="1">
    <source>
        <dbReference type="ARBA" id="ARBA00022729"/>
    </source>
</evidence>